<dbReference type="Pfam" id="PF00145">
    <property type="entry name" value="DNA_methylase"/>
    <property type="match status" value="1"/>
</dbReference>
<evidence type="ECO:0000256" key="7">
    <source>
        <dbReference type="RuleBase" id="RU000417"/>
    </source>
</evidence>
<evidence type="ECO:0000256" key="3">
    <source>
        <dbReference type="ARBA" id="ARBA00022691"/>
    </source>
</evidence>
<dbReference type="PANTHER" id="PTHR10629">
    <property type="entry name" value="CYTOSINE-SPECIFIC METHYLTRANSFERASE"/>
    <property type="match status" value="1"/>
</dbReference>
<dbReference type="Proteomes" id="UP001197684">
    <property type="component" value="Unassembled WGS sequence"/>
</dbReference>
<feature type="active site" evidence="5">
    <location>
        <position position="77"/>
    </location>
</feature>
<dbReference type="Proteomes" id="UP000266698">
    <property type="component" value="Unassembled WGS sequence"/>
</dbReference>
<dbReference type="InterPro" id="IPR031303">
    <property type="entry name" value="C5_meth_CS"/>
</dbReference>
<evidence type="ECO:0000256" key="2">
    <source>
        <dbReference type="ARBA" id="ARBA00022679"/>
    </source>
</evidence>
<comment type="caution">
    <text evidence="9">The sequence shown here is derived from an EMBL/GenBank/DDBJ whole genome shotgun (WGS) entry which is preliminary data.</text>
</comment>
<evidence type="ECO:0000313" key="8">
    <source>
        <dbReference type="EMBL" id="MCB6937133.1"/>
    </source>
</evidence>
<dbReference type="InterPro" id="IPR001525">
    <property type="entry name" value="C5_MeTfrase"/>
</dbReference>
<dbReference type="PROSITE" id="PS51679">
    <property type="entry name" value="SAM_MT_C5"/>
    <property type="match status" value="1"/>
</dbReference>
<dbReference type="GeneID" id="86987513"/>
<keyword evidence="9" id="KW-0255">Endonuclease</keyword>
<comment type="similarity">
    <text evidence="5 6">Belongs to the class I-like SAM-binding methyltransferase superfamily. C5-methyltransferase family.</text>
</comment>
<name>A0A396FFQ7_9FIRM</name>
<dbReference type="SUPFAM" id="SSF53335">
    <property type="entry name" value="S-adenosyl-L-methionine-dependent methyltransferases"/>
    <property type="match status" value="1"/>
</dbReference>
<dbReference type="PRINTS" id="PR00105">
    <property type="entry name" value="C5METTRFRASE"/>
</dbReference>
<dbReference type="PANTHER" id="PTHR10629:SF52">
    <property type="entry name" value="DNA (CYTOSINE-5)-METHYLTRANSFERASE 1"/>
    <property type="match status" value="1"/>
</dbReference>
<protein>
    <recommendedName>
        <fullName evidence="7">Cytosine-specific methyltransferase</fullName>
        <ecNumber evidence="7">2.1.1.37</ecNumber>
    </recommendedName>
</protein>
<dbReference type="GO" id="GO:0032259">
    <property type="term" value="P:methylation"/>
    <property type="evidence" value="ECO:0007669"/>
    <property type="project" value="UniProtKB-KW"/>
</dbReference>
<dbReference type="EMBL" id="QRPB01000008">
    <property type="protein sequence ID" value="RHL79162.1"/>
    <property type="molecule type" value="Genomic_DNA"/>
</dbReference>
<dbReference type="AlphaFoldDB" id="A0A396FFQ7"/>
<dbReference type="RefSeq" id="WP_012741533.1">
    <property type="nucleotide sequence ID" value="NZ_CP092643.1"/>
</dbReference>
<dbReference type="EC" id="2.1.1.37" evidence="7"/>
<evidence type="ECO:0000313" key="10">
    <source>
        <dbReference type="Proteomes" id="UP000266698"/>
    </source>
</evidence>
<dbReference type="Gene3D" id="3.90.120.10">
    <property type="entry name" value="DNA Methylase, subunit A, domain 2"/>
    <property type="match status" value="1"/>
</dbReference>
<dbReference type="GO" id="GO:0009307">
    <property type="term" value="P:DNA restriction-modification system"/>
    <property type="evidence" value="ECO:0007669"/>
    <property type="project" value="UniProtKB-KW"/>
</dbReference>
<dbReference type="InterPro" id="IPR019059">
    <property type="entry name" value="Restrct_endonuc_II_HaeIII"/>
</dbReference>
<evidence type="ECO:0000256" key="1">
    <source>
        <dbReference type="ARBA" id="ARBA00022603"/>
    </source>
</evidence>
<dbReference type="PROSITE" id="PS00094">
    <property type="entry name" value="C5_MTASE_1"/>
    <property type="match status" value="1"/>
</dbReference>
<keyword evidence="9" id="KW-0540">Nuclease</keyword>
<dbReference type="GO" id="GO:0016787">
    <property type="term" value="F:hydrolase activity"/>
    <property type="evidence" value="ECO:0007669"/>
    <property type="project" value="UniProtKB-KW"/>
</dbReference>
<reference evidence="8" key="2">
    <citation type="submission" date="2021-10" db="EMBL/GenBank/DDBJ databases">
        <title>Collection of gut derived symbiotic bacterial strains cultured from healthy donors.</title>
        <authorList>
            <person name="Lin H."/>
            <person name="Littmann E."/>
            <person name="Kohout C."/>
            <person name="Pamer E.G."/>
        </authorList>
    </citation>
    <scope>NUCLEOTIDE SEQUENCE</scope>
    <source>
        <strain evidence="8">DFI.9.42</strain>
    </source>
</reference>
<dbReference type="GO" id="GO:0044027">
    <property type="term" value="P:negative regulation of gene expression via chromosomal CpG island methylation"/>
    <property type="evidence" value="ECO:0007669"/>
    <property type="project" value="TreeGrafter"/>
</dbReference>
<evidence type="ECO:0000256" key="6">
    <source>
        <dbReference type="RuleBase" id="RU000416"/>
    </source>
</evidence>
<dbReference type="InterPro" id="IPR018117">
    <property type="entry name" value="C5_DNA_meth_AS"/>
</dbReference>
<gene>
    <name evidence="9" type="ORF">DW001_07985</name>
    <name evidence="8" type="ORF">LIZ56_01725</name>
</gene>
<dbReference type="CDD" id="cd00315">
    <property type="entry name" value="Cyt_C5_DNA_methylase"/>
    <property type="match status" value="1"/>
</dbReference>
<evidence type="ECO:0000256" key="5">
    <source>
        <dbReference type="PROSITE-ProRule" id="PRU01016"/>
    </source>
</evidence>
<keyword evidence="2 5" id="KW-0808">Transferase</keyword>
<dbReference type="Pfam" id="PF09556">
    <property type="entry name" value="RE_HaeIII"/>
    <property type="match status" value="1"/>
</dbReference>
<keyword evidence="4" id="KW-0680">Restriction system</keyword>
<keyword evidence="3 5" id="KW-0949">S-adenosyl-L-methionine</keyword>
<reference evidence="9 10" key="1">
    <citation type="submission" date="2018-08" db="EMBL/GenBank/DDBJ databases">
        <title>A genome reference for cultivated species of the human gut microbiota.</title>
        <authorList>
            <person name="Zou Y."/>
            <person name="Xue W."/>
            <person name="Luo G."/>
        </authorList>
    </citation>
    <scope>NUCLEOTIDE SEQUENCE [LARGE SCALE GENOMIC DNA]</scope>
    <source>
        <strain evidence="9 10">AF36-2BH</strain>
    </source>
</reference>
<keyword evidence="8" id="KW-0378">Hydrolase</keyword>
<dbReference type="Gene3D" id="3.40.50.150">
    <property type="entry name" value="Vaccinia Virus protein VP39"/>
    <property type="match status" value="1"/>
</dbReference>
<dbReference type="GO" id="GO:0003886">
    <property type="term" value="F:DNA (cytosine-5-)-methyltransferase activity"/>
    <property type="evidence" value="ECO:0007669"/>
    <property type="project" value="UniProtKB-EC"/>
</dbReference>
<dbReference type="EMBL" id="JAJCJK010000002">
    <property type="protein sequence ID" value="MCB6937133.1"/>
    <property type="molecule type" value="Genomic_DNA"/>
</dbReference>
<organism evidence="9 10">
    <name type="scientific">Agathobacter rectalis</name>
    <dbReference type="NCBI Taxonomy" id="39491"/>
    <lineage>
        <taxon>Bacteria</taxon>
        <taxon>Bacillati</taxon>
        <taxon>Bacillota</taxon>
        <taxon>Clostridia</taxon>
        <taxon>Lachnospirales</taxon>
        <taxon>Lachnospiraceae</taxon>
        <taxon>Agathobacter</taxon>
    </lineage>
</organism>
<dbReference type="PROSITE" id="PS00095">
    <property type="entry name" value="C5_MTASE_2"/>
    <property type="match status" value="1"/>
</dbReference>
<proteinExistence type="inferred from homology"/>
<sequence>MNIISLFSGCGGLDLGFESAGFNIPVANEFDKTIWATFKANHPNTHLIEGDIRQVTKEDIEQYIDGEIDGIIGGPPCQSWSEAGSLKGIKDARGQLFFDYIRILKEFQPKFFLAENVSGMLANRHSEAVQNILNLFDGAGYDVSFTLVNAKDYGVAEERKRVFYIGFRKDLNIDFGFPKGSTKEDDKKITLRDIIWDLQDTAVPSGEKNHHNPEAINNNEYYTGAYSPIFMSRNRVKSWDEQAFTVQASGRQCQLHPQAPKMVKVGQNDCRFVEGKEHLYRRMTIREVARVQGFPDNFKFIYEDTNTAYKMIGNAVPVNLAYEIAVAIKKYLEGNSADVVVDDDVIDAKEVNEKKVSTKSNDQGRAYEYAWIKTLYKALCEMRKTKIVDNSSLHANEKAWMLMDEEMQQTFMISAEAAINEVLEMEPRLSENDNDELTLEFQKDGAGVKGDVRDIVIRRDDIEWEIGLSIKHNHDAVKHSRLSHKLDFGKEWFDIPCSNEYWGAVNPIFDMLKSEKENGSRWSEIVQKDENVYVPLLQAFMDEVNRAYKEDKNMPEKMIEYLIGKEDYYKIVSHDSKRLTLIHTFNMHDTLNKSSKDKVSEIEVPVVELPTRLIDIGFKPKSNNTVEMILDNGWQLSFRIHSASTKVEPSLKFDVQFISMPVSVCTIKCVWK</sequence>
<dbReference type="InterPro" id="IPR029063">
    <property type="entry name" value="SAM-dependent_MTases_sf"/>
</dbReference>
<dbReference type="InterPro" id="IPR050390">
    <property type="entry name" value="C5-Methyltransferase"/>
</dbReference>
<dbReference type="GO" id="GO:0004519">
    <property type="term" value="F:endonuclease activity"/>
    <property type="evidence" value="ECO:0007669"/>
    <property type="project" value="UniProtKB-KW"/>
</dbReference>
<evidence type="ECO:0000256" key="4">
    <source>
        <dbReference type="ARBA" id="ARBA00022747"/>
    </source>
</evidence>
<comment type="catalytic activity">
    <reaction evidence="7">
        <text>a 2'-deoxycytidine in DNA + S-adenosyl-L-methionine = a 5-methyl-2'-deoxycytidine in DNA + S-adenosyl-L-homocysteine + H(+)</text>
        <dbReference type="Rhea" id="RHEA:13681"/>
        <dbReference type="Rhea" id="RHEA-COMP:11369"/>
        <dbReference type="Rhea" id="RHEA-COMP:11370"/>
        <dbReference type="ChEBI" id="CHEBI:15378"/>
        <dbReference type="ChEBI" id="CHEBI:57856"/>
        <dbReference type="ChEBI" id="CHEBI:59789"/>
        <dbReference type="ChEBI" id="CHEBI:85452"/>
        <dbReference type="ChEBI" id="CHEBI:85454"/>
        <dbReference type="EC" id="2.1.1.37"/>
    </reaction>
</comment>
<dbReference type="NCBIfam" id="TIGR00675">
    <property type="entry name" value="dcm"/>
    <property type="match status" value="1"/>
</dbReference>
<keyword evidence="1 5" id="KW-0489">Methyltransferase</keyword>
<accession>A0A396FFQ7</accession>
<evidence type="ECO:0000313" key="9">
    <source>
        <dbReference type="EMBL" id="RHL79162.1"/>
    </source>
</evidence>
<dbReference type="GO" id="GO:0003677">
    <property type="term" value="F:DNA binding"/>
    <property type="evidence" value="ECO:0007669"/>
    <property type="project" value="TreeGrafter"/>
</dbReference>